<proteinExistence type="predicted"/>
<reference evidence="2" key="1">
    <citation type="submission" date="2015-07" db="EMBL/GenBank/DDBJ databases">
        <title>Genome Of Nitrogen-Fixing Cyanobacterium Nostoc piscinale CENA21 From Solimoes/Amazon River Floodplain Sediments And Comparative Genomics To Uncover Biosynthetic Natural Products Potential.</title>
        <authorList>
            <person name="Leao T.F."/>
            <person name="Leao P.N."/>
            <person name="Guimaraes P.I."/>
            <person name="de Melo A.G.C."/>
            <person name="Ramos R.T.J."/>
            <person name="Silva A."/>
            <person name="Fiore M.F."/>
            <person name="Schneider M.P.C."/>
        </authorList>
    </citation>
    <scope>NUCLEOTIDE SEQUENCE [LARGE SCALE GENOMIC DNA]</scope>
    <source>
        <strain evidence="2">CENA21</strain>
    </source>
</reference>
<dbReference type="STRING" id="224013.ACX27_28050"/>
<evidence type="ECO:0000313" key="2">
    <source>
        <dbReference type="Proteomes" id="UP000062645"/>
    </source>
</evidence>
<dbReference type="KEGG" id="npz:ACX27_28050"/>
<protein>
    <submittedName>
        <fullName evidence="1">Catalase</fullName>
    </submittedName>
</protein>
<dbReference type="InterPro" id="IPR018028">
    <property type="entry name" value="Catalase"/>
</dbReference>
<dbReference type="Gene3D" id="2.40.180.10">
    <property type="entry name" value="Catalase core domain"/>
    <property type="match status" value="1"/>
</dbReference>
<dbReference type="SUPFAM" id="SSF56634">
    <property type="entry name" value="Heme-dependent catalase-like"/>
    <property type="match status" value="1"/>
</dbReference>
<dbReference type="PATRIC" id="fig|224013.5.peg.6705"/>
<dbReference type="GO" id="GO:0004096">
    <property type="term" value="F:catalase activity"/>
    <property type="evidence" value="ECO:0007669"/>
    <property type="project" value="InterPro"/>
</dbReference>
<dbReference type="InterPro" id="IPR020835">
    <property type="entry name" value="Catalase_sf"/>
</dbReference>
<dbReference type="GO" id="GO:0006979">
    <property type="term" value="P:response to oxidative stress"/>
    <property type="evidence" value="ECO:0007669"/>
    <property type="project" value="InterPro"/>
</dbReference>
<dbReference type="Proteomes" id="UP000062645">
    <property type="component" value="Chromosome"/>
</dbReference>
<sequence length="397" mass="45571">MKLFTEYPEAEEAKYCALMSELVKKNMDNLYKGEKQKIAKRDTHSKTHAAVQGTLEIFDFDEAAIKQELRQRTTLTEAEIQGISLKQGLFIQAKQYPVWLRFASGAFSVKNDYEGDTRSMAIKVVGVEGERIPHSHELHTHDIIVHNTDVFFVRTIKDFYSFFLTIYRAGLFPLLRLLVLIWLKLHPYEATLLQTSFKRFPKSLLTERYWSASAYAVGLKSDFDPSQPGRVPVEYPAVIKYGFVPVSSQAPHQPLPLESRPESELQRVKTSGAEDNYYREDIMQALAKPDAEYTWDFQIQFQTKPEMSVDDSTIVWSEEESPFFTIGRLTIKHQKVDSPLENEFGENLRFSPGNGLAVHRPVGAINRLRSIVYPIVANSRHTKRGVKYQEPTIETKV</sequence>
<gene>
    <name evidence="1" type="ORF">ACX27_28050</name>
</gene>
<accession>A0A0M4SQF3</accession>
<dbReference type="RefSeq" id="WP_062297397.1">
    <property type="nucleotide sequence ID" value="NZ_CP012036.1"/>
</dbReference>
<evidence type="ECO:0000313" key="1">
    <source>
        <dbReference type="EMBL" id="ALF55835.1"/>
    </source>
</evidence>
<dbReference type="GO" id="GO:0020037">
    <property type="term" value="F:heme binding"/>
    <property type="evidence" value="ECO:0007669"/>
    <property type="project" value="InterPro"/>
</dbReference>
<dbReference type="EMBL" id="CP012036">
    <property type="protein sequence ID" value="ALF55835.1"/>
    <property type="molecule type" value="Genomic_DNA"/>
</dbReference>
<reference evidence="1 2" key="2">
    <citation type="journal article" date="2016" name="Genome Announc.">
        <title>Draft Genome Sequence of the N2-Fixing Cyanobacterium Nostoc piscinale CENA21, Isolated from the Brazilian Amazon Floodplain.</title>
        <authorList>
            <person name="Leao T."/>
            <person name="Guimaraes P.I."/>
            <person name="de Melo A.G."/>
            <person name="Ramos R.T."/>
            <person name="Leao P.N."/>
            <person name="Silva A."/>
            <person name="Fiore M.F."/>
            <person name="Schneider M.P."/>
        </authorList>
    </citation>
    <scope>NUCLEOTIDE SEQUENCE [LARGE SCALE GENOMIC DNA]</scope>
    <source>
        <strain evidence="1 2">CENA21</strain>
    </source>
</reference>
<organism evidence="1 2">
    <name type="scientific">Nostoc piscinale CENA21</name>
    <dbReference type="NCBI Taxonomy" id="224013"/>
    <lineage>
        <taxon>Bacteria</taxon>
        <taxon>Bacillati</taxon>
        <taxon>Cyanobacteriota</taxon>
        <taxon>Cyanophyceae</taxon>
        <taxon>Nostocales</taxon>
        <taxon>Nostocaceae</taxon>
        <taxon>Nostoc</taxon>
    </lineage>
</organism>
<name>A0A0M4SQF3_9NOSO</name>
<dbReference type="AlphaFoldDB" id="A0A0M4SQF3"/>
<dbReference type="OrthoDB" id="336698at2"/>
<dbReference type="PROSITE" id="PS51402">
    <property type="entry name" value="CATALASE_3"/>
    <property type="match status" value="1"/>
</dbReference>
<keyword evidence="2" id="KW-1185">Reference proteome</keyword>